<dbReference type="AlphaFoldDB" id="B0TA16"/>
<dbReference type="HOGENOM" id="CLU_902224_0_0_5"/>
<proteinExistence type="predicted"/>
<protein>
    <submittedName>
        <fullName evidence="1">Uncharacterized protein</fullName>
    </submittedName>
</protein>
<gene>
    <name evidence="1" type="ordered locus">Caul_5451</name>
</gene>
<dbReference type="EMBL" id="CP000929">
    <property type="protein sequence ID" value="ABZ74565.1"/>
    <property type="molecule type" value="Genomic_DNA"/>
</dbReference>
<organism evidence="1">
    <name type="scientific">Caulobacter sp. (strain K31)</name>
    <dbReference type="NCBI Taxonomy" id="366602"/>
    <lineage>
        <taxon>Bacteria</taxon>
        <taxon>Pseudomonadati</taxon>
        <taxon>Pseudomonadota</taxon>
        <taxon>Alphaproteobacteria</taxon>
        <taxon>Caulobacterales</taxon>
        <taxon>Caulobacteraceae</taxon>
        <taxon>Caulobacter</taxon>
    </lineage>
</organism>
<evidence type="ECO:0000313" key="1">
    <source>
        <dbReference type="EMBL" id="ABZ74565.1"/>
    </source>
</evidence>
<reference evidence="1" key="1">
    <citation type="submission" date="2008-01" db="EMBL/GenBank/DDBJ databases">
        <title>Complete sequence of plasmid2 pCAUL02 of Caulobacter sp. K31.</title>
        <authorList>
            <consortium name="US DOE Joint Genome Institute"/>
            <person name="Copeland A."/>
            <person name="Lucas S."/>
            <person name="Lapidus A."/>
            <person name="Barry K."/>
            <person name="Glavina del Rio T."/>
            <person name="Dalin E."/>
            <person name="Tice H."/>
            <person name="Pitluck S."/>
            <person name="Bruce D."/>
            <person name="Goodwin L."/>
            <person name="Thompson L.S."/>
            <person name="Brettin T."/>
            <person name="Detter J.C."/>
            <person name="Han C."/>
            <person name="Schmutz J."/>
            <person name="Larimer F."/>
            <person name="Land M."/>
            <person name="Hauser L."/>
            <person name="Kyrpides N."/>
            <person name="Kim E."/>
            <person name="Stephens C."/>
            <person name="Richardson P."/>
        </authorList>
    </citation>
    <scope>NUCLEOTIDE SEQUENCE [LARGE SCALE GENOMIC DNA]</scope>
    <source>
        <strain evidence="1">K31</strain>
        <plasmid evidence="1">pCAUL02</plasmid>
    </source>
</reference>
<geneLocation type="plasmid" evidence="1">
    <name>pCAUL02</name>
</geneLocation>
<dbReference type="OrthoDB" id="44091at76892"/>
<name>B0TA16_CAUSK</name>
<accession>B0TA16</accession>
<sequence>MESAPTIAWNTQADFWSGLGCDDPQDLAPSHGLFDQLSEATRLDANELRRFFAPDLATIGAPLVLSRPAFIRGAACPACCRDAADKRGDHFVSASSAGLWRVSCPEHRVRLAGLDGYGLILQDGTVRFAHEGSRISIGATRLAGRPAEFTLAFEDAVIRALSGQPPGSEWLPRTPATFLASATALIEVVLRRPGSTTTFAHQFDEIRNGSATFSIGSTDRRHGTALLADQGPRDRMNACAAVATLLARPHARSHPFATLMRWNDPNSPDPFAYVFDEFDDRLRAVVADRLKAWPDCIATPAREALHQS</sequence>
<keyword evidence="1" id="KW-0614">Plasmid</keyword>
<dbReference type="KEGG" id="cak:Caul_5451"/>